<dbReference type="Gene3D" id="3.40.50.1100">
    <property type="match status" value="1"/>
</dbReference>
<evidence type="ECO:0000256" key="9">
    <source>
        <dbReference type="ARBA" id="ARBA00049047"/>
    </source>
</evidence>
<sequence length="163" mass="17471">MGGGSNAIGIFYDFVDNKDVMLYGVEAGGEGIESGKHGASLYAGSDGVFHGMLTKVLQDRYGQIQISHSISAGLDYPGVGPELAYLYKKGRLNVGYATDNEALEAFKILSETEGIIPALESSHAIAFVIKNREKFKDKTVVINLSGRGDKDVHTVAKIMGKEI</sequence>
<evidence type="ECO:0000256" key="5">
    <source>
        <dbReference type="ARBA" id="ARBA00022822"/>
    </source>
</evidence>
<protein>
    <recommendedName>
        <fullName evidence="3">tryptophan synthase</fullName>
        <ecNumber evidence="3">4.2.1.20</ecNumber>
    </recommendedName>
</protein>
<keyword evidence="5" id="KW-0822">Tryptophan biosynthesis</keyword>
<dbReference type="EMBL" id="CCXY01000038">
    <property type="protein sequence ID" value="CEG11220.1"/>
    <property type="molecule type" value="Genomic_DNA"/>
</dbReference>
<dbReference type="GO" id="GO:0004834">
    <property type="term" value="F:tryptophan synthase activity"/>
    <property type="evidence" value="ECO:0007669"/>
    <property type="project" value="UniProtKB-EC"/>
</dbReference>
<keyword evidence="8 10" id="KW-0456">Lyase</keyword>
<dbReference type="PANTHER" id="PTHR48077">
    <property type="entry name" value="TRYPTOPHAN SYNTHASE-RELATED"/>
    <property type="match status" value="1"/>
</dbReference>
<comment type="catalytic activity">
    <reaction evidence="9">
        <text>(1S,2R)-1-C-(indol-3-yl)glycerol 3-phosphate + L-serine = D-glyceraldehyde 3-phosphate + L-tryptophan + H2O</text>
        <dbReference type="Rhea" id="RHEA:10532"/>
        <dbReference type="ChEBI" id="CHEBI:15377"/>
        <dbReference type="ChEBI" id="CHEBI:33384"/>
        <dbReference type="ChEBI" id="CHEBI:57912"/>
        <dbReference type="ChEBI" id="CHEBI:58866"/>
        <dbReference type="ChEBI" id="CHEBI:59776"/>
        <dbReference type="EC" id="4.2.1.20"/>
    </reaction>
</comment>
<keyword evidence="7" id="KW-0057">Aromatic amino acid biosynthesis</keyword>
<dbReference type="AlphaFoldDB" id="A0A098E8A8"/>
<dbReference type="InterPro" id="IPR036052">
    <property type="entry name" value="TrpB-like_PALP_sf"/>
</dbReference>
<evidence type="ECO:0000256" key="2">
    <source>
        <dbReference type="ARBA" id="ARBA00004733"/>
    </source>
</evidence>
<dbReference type="FunFam" id="3.40.50.1100:FF:000004">
    <property type="entry name" value="Tryptophan synthase beta chain"/>
    <property type="match status" value="1"/>
</dbReference>
<dbReference type="PANTHER" id="PTHR48077:SF3">
    <property type="entry name" value="TRYPTOPHAN SYNTHASE"/>
    <property type="match status" value="1"/>
</dbReference>
<comment type="cofactor">
    <cofactor evidence="1">
        <name>pyridoxal 5'-phosphate</name>
        <dbReference type="ChEBI" id="CHEBI:597326"/>
    </cofactor>
</comment>
<dbReference type="SUPFAM" id="SSF53686">
    <property type="entry name" value="Tryptophan synthase beta subunit-like PLP-dependent enzymes"/>
    <property type="match status" value="1"/>
</dbReference>
<keyword evidence="4" id="KW-0028">Amino-acid biosynthesis</keyword>
<evidence type="ECO:0000256" key="7">
    <source>
        <dbReference type="ARBA" id="ARBA00023141"/>
    </source>
</evidence>
<name>A0A098E8A8_9ZZZZ</name>
<proteinExistence type="predicted"/>
<reference evidence="10" key="1">
    <citation type="submission" date="2014-09" db="EMBL/GenBank/DDBJ databases">
        <authorList>
            <person name="Probst J Alexander"/>
        </authorList>
    </citation>
    <scope>NUCLEOTIDE SEQUENCE</scope>
</reference>
<dbReference type="GO" id="GO:0005737">
    <property type="term" value="C:cytoplasm"/>
    <property type="evidence" value="ECO:0007669"/>
    <property type="project" value="TreeGrafter"/>
</dbReference>
<evidence type="ECO:0000313" key="10">
    <source>
        <dbReference type="EMBL" id="CEG11220.1"/>
    </source>
</evidence>
<evidence type="ECO:0000256" key="4">
    <source>
        <dbReference type="ARBA" id="ARBA00022605"/>
    </source>
</evidence>
<evidence type="ECO:0000256" key="3">
    <source>
        <dbReference type="ARBA" id="ARBA00012043"/>
    </source>
</evidence>
<organism evidence="10">
    <name type="scientific">groundwater metagenome</name>
    <dbReference type="NCBI Taxonomy" id="717931"/>
    <lineage>
        <taxon>unclassified sequences</taxon>
        <taxon>metagenomes</taxon>
        <taxon>ecological metagenomes</taxon>
    </lineage>
</organism>
<gene>
    <name evidence="10" type="ORF">MSIBF_A1320004</name>
</gene>
<evidence type="ECO:0000256" key="8">
    <source>
        <dbReference type="ARBA" id="ARBA00023239"/>
    </source>
</evidence>
<keyword evidence="6" id="KW-0663">Pyridoxal phosphate</keyword>
<dbReference type="InterPro" id="IPR023026">
    <property type="entry name" value="Trp_synth_beta/beta-like"/>
</dbReference>
<dbReference type="EC" id="4.2.1.20" evidence="3"/>
<evidence type="ECO:0000256" key="6">
    <source>
        <dbReference type="ARBA" id="ARBA00022898"/>
    </source>
</evidence>
<accession>A0A098E8A8</accession>
<comment type="pathway">
    <text evidence="2">Amino-acid biosynthesis; L-tryptophan biosynthesis; L-tryptophan from chorismate: step 5/5.</text>
</comment>
<evidence type="ECO:0000256" key="1">
    <source>
        <dbReference type="ARBA" id="ARBA00001933"/>
    </source>
</evidence>